<dbReference type="EMBL" id="HBIP01033774">
    <property type="protein sequence ID" value="CAE0505540.1"/>
    <property type="molecule type" value="Transcribed_RNA"/>
</dbReference>
<evidence type="ECO:0000313" key="4">
    <source>
        <dbReference type="EMBL" id="CAE0505536.1"/>
    </source>
</evidence>
<evidence type="ECO:0000313" key="7">
    <source>
        <dbReference type="EMBL" id="CAE0505540.1"/>
    </source>
</evidence>
<evidence type="ECO:0000313" key="3">
    <source>
        <dbReference type="EMBL" id="CAE0505533.1"/>
    </source>
</evidence>
<dbReference type="EMBL" id="HBIP01033771">
    <property type="protein sequence ID" value="CAE0505537.1"/>
    <property type="molecule type" value="Transcribed_RNA"/>
</dbReference>
<sequence length="106" mass="11246">MGPITKSFRLEAPVILGIVTGGPSAMMMGPSPPASQYPNDSPDGDSKEADPKTVQKWMLSYPKLDAPLDWSPVTFKPAFVKLSTGAAATPADDDGDAEDYFRKSGL</sequence>
<feature type="region of interest" description="Disordered" evidence="1">
    <location>
        <begin position="25"/>
        <end position="51"/>
    </location>
</feature>
<feature type="region of interest" description="Disordered" evidence="1">
    <location>
        <begin position="85"/>
        <end position="106"/>
    </location>
</feature>
<evidence type="ECO:0000256" key="1">
    <source>
        <dbReference type="SAM" id="MobiDB-lite"/>
    </source>
</evidence>
<dbReference type="EMBL" id="HBIP01033770">
    <property type="protein sequence ID" value="CAE0505536.1"/>
    <property type="molecule type" value="Transcribed_RNA"/>
</dbReference>
<protein>
    <submittedName>
        <fullName evidence="6">Uncharacterized protein</fullName>
    </submittedName>
</protein>
<accession>A0A6S8P2F6</accession>
<dbReference type="EMBL" id="HBIP01033773">
    <property type="protein sequence ID" value="CAE0505539.1"/>
    <property type="molecule type" value="Transcribed_RNA"/>
</dbReference>
<dbReference type="EMBL" id="HBIP01033762">
    <property type="protein sequence ID" value="CAE0505531.1"/>
    <property type="molecule type" value="Transcribed_RNA"/>
</dbReference>
<organism evidence="6">
    <name type="scientific">Dunaliella tertiolecta</name>
    <name type="common">Green alga</name>
    <dbReference type="NCBI Taxonomy" id="3047"/>
    <lineage>
        <taxon>Eukaryota</taxon>
        <taxon>Viridiplantae</taxon>
        <taxon>Chlorophyta</taxon>
        <taxon>core chlorophytes</taxon>
        <taxon>Chlorophyceae</taxon>
        <taxon>CS clade</taxon>
        <taxon>Chlamydomonadales</taxon>
        <taxon>Dunaliellaceae</taxon>
        <taxon>Dunaliella</taxon>
    </lineage>
</organism>
<gene>
    <name evidence="2" type="ORF">DTER00134_LOCUS20604</name>
    <name evidence="3" type="ORF">DTER00134_LOCUS20606</name>
    <name evidence="4" type="ORF">DTER00134_LOCUS20609</name>
    <name evidence="5" type="ORF">DTER00134_LOCUS20610</name>
    <name evidence="6" type="ORF">DTER00134_LOCUS20612</name>
    <name evidence="7" type="ORF">DTER00134_LOCUS20613</name>
</gene>
<dbReference type="EMBL" id="HBIP01033766">
    <property type="protein sequence ID" value="CAE0505533.1"/>
    <property type="molecule type" value="Transcribed_RNA"/>
</dbReference>
<evidence type="ECO:0000313" key="5">
    <source>
        <dbReference type="EMBL" id="CAE0505537.1"/>
    </source>
</evidence>
<evidence type="ECO:0000313" key="2">
    <source>
        <dbReference type="EMBL" id="CAE0505531.1"/>
    </source>
</evidence>
<proteinExistence type="predicted"/>
<dbReference type="AlphaFoldDB" id="A0A6S8P2F6"/>
<name>A0A6S8P2F6_DUNTE</name>
<reference evidence="6" key="1">
    <citation type="submission" date="2021-01" db="EMBL/GenBank/DDBJ databases">
        <authorList>
            <person name="Corre E."/>
            <person name="Pelletier E."/>
            <person name="Niang G."/>
            <person name="Scheremetjew M."/>
            <person name="Finn R."/>
            <person name="Kale V."/>
            <person name="Holt S."/>
            <person name="Cochrane G."/>
            <person name="Meng A."/>
            <person name="Brown T."/>
            <person name="Cohen L."/>
        </authorList>
    </citation>
    <scope>NUCLEOTIDE SEQUENCE</scope>
    <source>
        <strain evidence="6">CCMP1320</strain>
    </source>
</reference>
<evidence type="ECO:0000313" key="6">
    <source>
        <dbReference type="EMBL" id="CAE0505539.1"/>
    </source>
</evidence>